<evidence type="ECO:0000313" key="3">
    <source>
        <dbReference type="Proteomes" id="UP000824782"/>
    </source>
</evidence>
<reference evidence="2" key="1">
    <citation type="thesis" date="2020" institute="ProQuest LLC" country="789 East Eisenhower Parkway, Ann Arbor, MI, USA">
        <title>Comparative Genomics and Chromosome Evolution.</title>
        <authorList>
            <person name="Mudd A.B."/>
        </authorList>
    </citation>
    <scope>NUCLEOTIDE SEQUENCE</scope>
    <source>
        <strain evidence="2">237g6f4</strain>
        <tissue evidence="2">Blood</tissue>
    </source>
</reference>
<dbReference type="Proteomes" id="UP000824782">
    <property type="component" value="Unassembled WGS sequence"/>
</dbReference>
<gene>
    <name evidence="2" type="ORF">GDO81_020116</name>
</gene>
<accession>A0AAV6Z9R6</accession>
<evidence type="ECO:0000313" key="2">
    <source>
        <dbReference type="EMBL" id="KAG8545926.1"/>
    </source>
</evidence>
<keyword evidence="3" id="KW-1185">Reference proteome</keyword>
<feature type="region of interest" description="Disordered" evidence="1">
    <location>
        <begin position="1"/>
        <end position="20"/>
    </location>
</feature>
<dbReference type="AlphaFoldDB" id="A0AAV6Z9R6"/>
<dbReference type="EMBL" id="WNYA01001364">
    <property type="protein sequence ID" value="KAG8545926.1"/>
    <property type="molecule type" value="Genomic_DNA"/>
</dbReference>
<name>A0AAV6Z9R6_ENGPU</name>
<organism evidence="2 3">
    <name type="scientific">Engystomops pustulosus</name>
    <name type="common">Tungara frog</name>
    <name type="synonym">Physalaemus pustulosus</name>
    <dbReference type="NCBI Taxonomy" id="76066"/>
    <lineage>
        <taxon>Eukaryota</taxon>
        <taxon>Metazoa</taxon>
        <taxon>Chordata</taxon>
        <taxon>Craniata</taxon>
        <taxon>Vertebrata</taxon>
        <taxon>Euteleostomi</taxon>
        <taxon>Amphibia</taxon>
        <taxon>Batrachia</taxon>
        <taxon>Anura</taxon>
        <taxon>Neobatrachia</taxon>
        <taxon>Hyloidea</taxon>
        <taxon>Leptodactylidae</taxon>
        <taxon>Leiuperinae</taxon>
        <taxon>Engystomops</taxon>
    </lineage>
</organism>
<comment type="caution">
    <text evidence="2">The sequence shown here is derived from an EMBL/GenBank/DDBJ whole genome shotgun (WGS) entry which is preliminary data.</text>
</comment>
<proteinExistence type="predicted"/>
<evidence type="ECO:0000256" key="1">
    <source>
        <dbReference type="SAM" id="MobiDB-lite"/>
    </source>
</evidence>
<protein>
    <submittedName>
        <fullName evidence="2">Uncharacterized protein</fullName>
    </submittedName>
</protein>
<sequence length="79" mass="8294">MFSGSAKLSSSNDSNVVRTSLSSREGGVLAMKPSGPTTAGISPAFFSIGCEGLLLNHLYKLIFLTALYKSISKSTSSKF</sequence>